<evidence type="ECO:0000256" key="2">
    <source>
        <dbReference type="ARBA" id="ARBA00005019"/>
    </source>
</evidence>
<dbReference type="CDD" id="cd02165">
    <property type="entry name" value="NMNAT"/>
    <property type="match status" value="1"/>
</dbReference>
<evidence type="ECO:0000256" key="3">
    <source>
        <dbReference type="ARBA" id="ARBA00022642"/>
    </source>
</evidence>
<reference evidence="12 13" key="1">
    <citation type="journal article" date="2003" name="Int. J. Syst. Evol. Microbiol.">
        <title>Bacillus nealsonii sp. nov., isolated from a spacecraft-assembly facility, whose spores are gamma-radiation resistant.</title>
        <authorList>
            <person name="Venkateswaran K."/>
            <person name="Kempf M."/>
            <person name="Chen F."/>
            <person name="Satomi M."/>
            <person name="Nicholson W."/>
            <person name="Kern R."/>
        </authorList>
    </citation>
    <scope>NUCLEOTIDE SEQUENCE [LARGE SCALE GENOMIC DNA]</scope>
    <source>
        <strain evidence="12 13">FO-92</strain>
    </source>
</reference>
<keyword evidence="3 10" id="KW-0662">Pyridine nucleotide biosynthesis</keyword>
<dbReference type="Proteomes" id="UP000233375">
    <property type="component" value="Unassembled WGS sequence"/>
</dbReference>
<keyword evidence="6 10" id="KW-0547">Nucleotide-binding</keyword>
<sequence>MLNKIEKYKQYLSKLNPGKDIEGLFKEGARIGFYGSSFDPVTHVHLWTANTVRHRKKLDFIIVLPSSSGRIDKKLQTSDKHREEMARLAIEKKETFILDTYEFNVLPGKQYTYYTMQHFKKIFPHAELFFIMGADLLVDIADGKWRMDEELISNNQFIVMARDGIDMVKTISRSALLRNYDDGRFQLLDKGLAMEISSTYIREEFAKNGDPEYLLPDVCYEYIKKHELYKKIVQ</sequence>
<dbReference type="PANTHER" id="PTHR39321:SF3">
    <property type="entry name" value="PHOSPHOPANTETHEINE ADENYLYLTRANSFERASE"/>
    <property type="match status" value="1"/>
</dbReference>
<comment type="pathway">
    <text evidence="2 10">Cofactor biosynthesis; NAD(+) biosynthesis; deamido-NAD(+) from nicotinate D-ribonucleotide: step 1/1.</text>
</comment>
<dbReference type="AlphaFoldDB" id="A0A2N0YWJ7"/>
<evidence type="ECO:0000256" key="4">
    <source>
        <dbReference type="ARBA" id="ARBA00022679"/>
    </source>
</evidence>
<evidence type="ECO:0000256" key="7">
    <source>
        <dbReference type="ARBA" id="ARBA00022840"/>
    </source>
</evidence>
<dbReference type="HAMAP" id="MF_00244">
    <property type="entry name" value="NaMN_adenylyltr"/>
    <property type="match status" value="1"/>
</dbReference>
<dbReference type="Gene3D" id="3.40.50.620">
    <property type="entry name" value="HUPs"/>
    <property type="match status" value="1"/>
</dbReference>
<dbReference type="EC" id="2.7.7.18" evidence="10"/>
<evidence type="ECO:0000256" key="8">
    <source>
        <dbReference type="ARBA" id="ARBA00023027"/>
    </source>
</evidence>
<dbReference type="OrthoDB" id="5295945at2"/>
<evidence type="ECO:0000256" key="1">
    <source>
        <dbReference type="ARBA" id="ARBA00002324"/>
    </source>
</evidence>
<name>A0A2N0YWJ7_9BACI</name>
<dbReference type="SUPFAM" id="SSF52374">
    <property type="entry name" value="Nucleotidylyl transferase"/>
    <property type="match status" value="1"/>
</dbReference>
<dbReference type="UniPathway" id="UPA00253">
    <property type="reaction ID" value="UER00332"/>
</dbReference>
<evidence type="ECO:0000256" key="10">
    <source>
        <dbReference type="HAMAP-Rule" id="MF_00244"/>
    </source>
</evidence>
<proteinExistence type="inferred from homology"/>
<dbReference type="GO" id="GO:0009435">
    <property type="term" value="P:NAD+ biosynthetic process"/>
    <property type="evidence" value="ECO:0007669"/>
    <property type="project" value="UniProtKB-UniRule"/>
</dbReference>
<dbReference type="InterPro" id="IPR005248">
    <property type="entry name" value="NadD/NMNAT"/>
</dbReference>
<evidence type="ECO:0000256" key="9">
    <source>
        <dbReference type="ARBA" id="ARBA00048721"/>
    </source>
</evidence>
<keyword evidence="5 10" id="KW-0548">Nucleotidyltransferase</keyword>
<evidence type="ECO:0000313" key="12">
    <source>
        <dbReference type="EMBL" id="PKG21632.1"/>
    </source>
</evidence>
<evidence type="ECO:0000256" key="5">
    <source>
        <dbReference type="ARBA" id="ARBA00022695"/>
    </source>
</evidence>
<protein>
    <recommendedName>
        <fullName evidence="10">Probable nicotinate-nucleotide adenylyltransferase</fullName>
        <ecNumber evidence="10">2.7.7.18</ecNumber>
    </recommendedName>
    <alternativeName>
        <fullName evidence="10">Deamido-NAD(+) diphosphorylase</fullName>
    </alternativeName>
    <alternativeName>
        <fullName evidence="10">Deamido-NAD(+) pyrophosphorylase</fullName>
    </alternativeName>
    <alternativeName>
        <fullName evidence="10">Nicotinate mononucleotide adenylyltransferase</fullName>
        <shortName evidence="10">NaMN adenylyltransferase</shortName>
    </alternativeName>
</protein>
<comment type="caution">
    <text evidence="12">The sequence shown here is derived from an EMBL/GenBank/DDBJ whole genome shotgun (WGS) entry which is preliminary data.</text>
</comment>
<dbReference type="GO" id="GO:0005524">
    <property type="term" value="F:ATP binding"/>
    <property type="evidence" value="ECO:0007669"/>
    <property type="project" value="UniProtKB-KW"/>
</dbReference>
<keyword evidence="13" id="KW-1185">Reference proteome</keyword>
<comment type="catalytic activity">
    <reaction evidence="9 10">
        <text>nicotinate beta-D-ribonucleotide + ATP + H(+) = deamido-NAD(+) + diphosphate</text>
        <dbReference type="Rhea" id="RHEA:22860"/>
        <dbReference type="ChEBI" id="CHEBI:15378"/>
        <dbReference type="ChEBI" id="CHEBI:30616"/>
        <dbReference type="ChEBI" id="CHEBI:33019"/>
        <dbReference type="ChEBI" id="CHEBI:57502"/>
        <dbReference type="ChEBI" id="CHEBI:58437"/>
        <dbReference type="EC" id="2.7.7.18"/>
    </reaction>
</comment>
<keyword evidence="8 10" id="KW-0520">NAD</keyword>
<dbReference type="InterPro" id="IPR014729">
    <property type="entry name" value="Rossmann-like_a/b/a_fold"/>
</dbReference>
<comment type="function">
    <text evidence="1 10">Catalyzes the reversible adenylation of nicotinate mononucleotide (NaMN) to nicotinic acid adenine dinucleotide (NaAD).</text>
</comment>
<dbReference type="Pfam" id="PF01467">
    <property type="entry name" value="CTP_transf_like"/>
    <property type="match status" value="1"/>
</dbReference>
<dbReference type="NCBIfam" id="TIGR00482">
    <property type="entry name" value="nicotinate (nicotinamide) nucleotide adenylyltransferase"/>
    <property type="match status" value="1"/>
</dbReference>
<comment type="similarity">
    <text evidence="10">Belongs to the NadD family.</text>
</comment>
<organism evidence="12 13">
    <name type="scientific">Niallia nealsonii</name>
    <dbReference type="NCBI Taxonomy" id="115979"/>
    <lineage>
        <taxon>Bacteria</taxon>
        <taxon>Bacillati</taxon>
        <taxon>Bacillota</taxon>
        <taxon>Bacilli</taxon>
        <taxon>Bacillales</taxon>
        <taxon>Bacillaceae</taxon>
        <taxon>Niallia</taxon>
    </lineage>
</organism>
<dbReference type="EMBL" id="PISE01000067">
    <property type="protein sequence ID" value="PKG21632.1"/>
    <property type="molecule type" value="Genomic_DNA"/>
</dbReference>
<accession>A0A2N0YWJ7</accession>
<dbReference type="RefSeq" id="WP_101179475.1">
    <property type="nucleotide sequence ID" value="NZ_PISE01000067.1"/>
</dbReference>
<dbReference type="InterPro" id="IPR004821">
    <property type="entry name" value="Cyt_trans-like"/>
</dbReference>
<gene>
    <name evidence="10 12" type="primary">nadD</name>
    <name evidence="12" type="ORF">CWS01_21330</name>
</gene>
<evidence type="ECO:0000259" key="11">
    <source>
        <dbReference type="Pfam" id="PF01467"/>
    </source>
</evidence>
<dbReference type="GO" id="GO:0004515">
    <property type="term" value="F:nicotinate-nucleotide adenylyltransferase activity"/>
    <property type="evidence" value="ECO:0007669"/>
    <property type="project" value="UniProtKB-UniRule"/>
</dbReference>
<evidence type="ECO:0000313" key="13">
    <source>
        <dbReference type="Proteomes" id="UP000233375"/>
    </source>
</evidence>
<keyword evidence="7 10" id="KW-0067">ATP-binding</keyword>
<keyword evidence="4 10" id="KW-0808">Transferase</keyword>
<evidence type="ECO:0000256" key="6">
    <source>
        <dbReference type="ARBA" id="ARBA00022741"/>
    </source>
</evidence>
<feature type="domain" description="Cytidyltransferase-like" evidence="11">
    <location>
        <begin position="33"/>
        <end position="203"/>
    </location>
</feature>
<dbReference type="PANTHER" id="PTHR39321">
    <property type="entry name" value="NICOTINATE-NUCLEOTIDE ADENYLYLTRANSFERASE-RELATED"/>
    <property type="match status" value="1"/>
</dbReference>